<reference evidence="2 3" key="1">
    <citation type="submission" date="2018-10" db="EMBL/GenBank/DDBJ databases">
        <authorList>
            <person name="Ekblom R."/>
            <person name="Jareborg N."/>
        </authorList>
    </citation>
    <scope>NUCLEOTIDE SEQUENCE [LARGE SCALE GENOMIC DNA]</scope>
    <source>
        <tissue evidence="2">Muscle</tissue>
    </source>
</reference>
<feature type="region of interest" description="Disordered" evidence="1">
    <location>
        <begin position="1"/>
        <end position="45"/>
    </location>
</feature>
<dbReference type="EMBL" id="CYRY02020661">
    <property type="protein sequence ID" value="VCW97112.1"/>
    <property type="molecule type" value="Genomic_DNA"/>
</dbReference>
<comment type="caution">
    <text evidence="2">The sequence shown here is derived from an EMBL/GenBank/DDBJ whole genome shotgun (WGS) entry which is preliminary data.</text>
</comment>
<organism evidence="2 3">
    <name type="scientific">Gulo gulo</name>
    <name type="common">Wolverine</name>
    <name type="synonym">Gluton</name>
    <dbReference type="NCBI Taxonomy" id="48420"/>
    <lineage>
        <taxon>Eukaryota</taxon>
        <taxon>Metazoa</taxon>
        <taxon>Chordata</taxon>
        <taxon>Craniata</taxon>
        <taxon>Vertebrata</taxon>
        <taxon>Euteleostomi</taxon>
        <taxon>Mammalia</taxon>
        <taxon>Eutheria</taxon>
        <taxon>Laurasiatheria</taxon>
        <taxon>Carnivora</taxon>
        <taxon>Caniformia</taxon>
        <taxon>Musteloidea</taxon>
        <taxon>Mustelidae</taxon>
        <taxon>Guloninae</taxon>
        <taxon>Gulo</taxon>
    </lineage>
</organism>
<sequence>MTPQGRAVITKGPEEAAKRDLDHSGAELHPLEKEKERLQVTNGGEPERTWLLSTHLCSHTEDEPKCHPGLPAKRTAWSARFPISIIIQKNGSLVEIGHFLGKK</sequence>
<evidence type="ECO:0000313" key="2">
    <source>
        <dbReference type="EMBL" id="VCW97112.1"/>
    </source>
</evidence>
<proteinExistence type="predicted"/>
<accession>A0A9X9LVG1</accession>
<dbReference type="Proteomes" id="UP000269945">
    <property type="component" value="Unassembled WGS sequence"/>
</dbReference>
<evidence type="ECO:0000256" key="1">
    <source>
        <dbReference type="SAM" id="MobiDB-lite"/>
    </source>
</evidence>
<feature type="compositionally biased region" description="Basic and acidic residues" evidence="1">
    <location>
        <begin position="12"/>
        <end position="38"/>
    </location>
</feature>
<dbReference type="AlphaFoldDB" id="A0A9X9LVG1"/>
<evidence type="ECO:0000313" key="3">
    <source>
        <dbReference type="Proteomes" id="UP000269945"/>
    </source>
</evidence>
<keyword evidence="3" id="KW-1185">Reference proteome</keyword>
<feature type="non-terminal residue" evidence="2">
    <location>
        <position position="103"/>
    </location>
</feature>
<gene>
    <name evidence="2" type="ORF">BN2614_LOCUS2</name>
</gene>
<name>A0A9X9LVG1_GULGU</name>
<protein>
    <submittedName>
        <fullName evidence="2">Uncharacterized protein</fullName>
    </submittedName>
</protein>